<dbReference type="AlphaFoldDB" id="A0A512HVZ5"/>
<gene>
    <name evidence="3" type="ORF">AFL01nite_19380</name>
</gene>
<dbReference type="Proteomes" id="UP000321769">
    <property type="component" value="Unassembled WGS sequence"/>
</dbReference>
<dbReference type="GO" id="GO:0005524">
    <property type="term" value="F:ATP binding"/>
    <property type="evidence" value="ECO:0007669"/>
    <property type="project" value="UniProtKB-UniRule"/>
</dbReference>
<proteinExistence type="predicted"/>
<dbReference type="EMBL" id="BJZQ01000008">
    <property type="protein sequence ID" value="GEO89611.1"/>
    <property type="molecule type" value="Genomic_DNA"/>
</dbReference>
<dbReference type="PANTHER" id="PTHR39217">
    <property type="match status" value="1"/>
</dbReference>
<dbReference type="Gene3D" id="3.30.470.20">
    <property type="entry name" value="ATP-grasp fold, B domain"/>
    <property type="match status" value="1"/>
</dbReference>
<dbReference type="PANTHER" id="PTHR39217:SF1">
    <property type="entry name" value="GLUTATHIONE SYNTHETASE"/>
    <property type="match status" value="1"/>
</dbReference>
<evidence type="ECO:0000256" key="1">
    <source>
        <dbReference type="PROSITE-ProRule" id="PRU00409"/>
    </source>
</evidence>
<dbReference type="InterPro" id="IPR013815">
    <property type="entry name" value="ATP_grasp_subdomain_1"/>
</dbReference>
<keyword evidence="1" id="KW-0067">ATP-binding</keyword>
<dbReference type="Gene3D" id="3.30.1490.20">
    <property type="entry name" value="ATP-grasp fold, A domain"/>
    <property type="match status" value="1"/>
</dbReference>
<organism evidence="3 4">
    <name type="scientific">Aeromicrobium flavum</name>
    <dbReference type="NCBI Taxonomy" id="416568"/>
    <lineage>
        <taxon>Bacteria</taxon>
        <taxon>Bacillati</taxon>
        <taxon>Actinomycetota</taxon>
        <taxon>Actinomycetes</taxon>
        <taxon>Propionibacteriales</taxon>
        <taxon>Nocardioidaceae</taxon>
        <taxon>Aeromicrobium</taxon>
    </lineage>
</organism>
<comment type="caution">
    <text evidence="3">The sequence shown here is derived from an EMBL/GenBank/DDBJ whole genome shotgun (WGS) entry which is preliminary data.</text>
</comment>
<protein>
    <recommendedName>
        <fullName evidence="2">ATP-grasp domain-containing protein</fullName>
    </recommendedName>
</protein>
<dbReference type="RefSeq" id="WP_146827479.1">
    <property type="nucleotide sequence ID" value="NZ_BAAAYQ010000001.1"/>
</dbReference>
<sequence>MPEQRIAFATCAKHADGFEDDREAARLVGAEFAVWNDPAVDWSVYDLVVIRSVWDYTIQRDAFVAWARSLGDRVANPPELIAFNSDKAYLGALGVPTVPTRYVVPGSEAPELRGEVVVKPTVSAGGRDTGRFDPDHHDEARELIAAINAADRVAMVQPYVAGVDAAGETSVVFLGGELSHALHKKPVLREQGTAELLDPDDPASEAAIMHDEDLVTAREAAPEFIDLALAAHGELAARFGVPLYVRVDMVPGPDGPVVMELEAVEPCLYLDVTPGAAERLAAAVRSRLER</sequence>
<evidence type="ECO:0000313" key="3">
    <source>
        <dbReference type="EMBL" id="GEO89611.1"/>
    </source>
</evidence>
<dbReference type="SUPFAM" id="SSF56059">
    <property type="entry name" value="Glutathione synthetase ATP-binding domain-like"/>
    <property type="match status" value="1"/>
</dbReference>
<dbReference type="Gene3D" id="3.40.50.20">
    <property type="match status" value="1"/>
</dbReference>
<dbReference type="GO" id="GO:0046872">
    <property type="term" value="F:metal ion binding"/>
    <property type="evidence" value="ECO:0007669"/>
    <property type="project" value="InterPro"/>
</dbReference>
<dbReference type="InterPro" id="IPR011761">
    <property type="entry name" value="ATP-grasp"/>
</dbReference>
<evidence type="ECO:0000313" key="4">
    <source>
        <dbReference type="Proteomes" id="UP000321769"/>
    </source>
</evidence>
<name>A0A512HVZ5_9ACTN</name>
<keyword evidence="4" id="KW-1185">Reference proteome</keyword>
<dbReference type="PROSITE" id="PS50975">
    <property type="entry name" value="ATP_GRASP"/>
    <property type="match status" value="1"/>
</dbReference>
<feature type="domain" description="ATP-grasp" evidence="2">
    <location>
        <begin position="87"/>
        <end position="289"/>
    </location>
</feature>
<accession>A0A512HVZ5</accession>
<keyword evidence="1" id="KW-0547">Nucleotide-binding</keyword>
<dbReference type="OrthoDB" id="3373978at2"/>
<evidence type="ECO:0000259" key="2">
    <source>
        <dbReference type="PROSITE" id="PS50975"/>
    </source>
</evidence>
<reference evidence="3 4" key="1">
    <citation type="submission" date="2019-07" db="EMBL/GenBank/DDBJ databases">
        <title>Whole genome shotgun sequence of Aeromicrobium flavum NBRC 107625.</title>
        <authorList>
            <person name="Hosoyama A."/>
            <person name="Uohara A."/>
            <person name="Ohji S."/>
            <person name="Ichikawa N."/>
        </authorList>
    </citation>
    <scope>NUCLEOTIDE SEQUENCE [LARGE SCALE GENOMIC DNA]</scope>
    <source>
        <strain evidence="3 4">NBRC 107625</strain>
    </source>
</reference>
<dbReference type="InterPro" id="IPR053191">
    <property type="entry name" value="DcsG_Biosynth_Enzyme"/>
</dbReference>